<dbReference type="FunCoup" id="A0A5J5EN35">
    <property type="interactions" value="130"/>
</dbReference>
<dbReference type="GO" id="GO:0003723">
    <property type="term" value="F:RNA binding"/>
    <property type="evidence" value="ECO:0007669"/>
    <property type="project" value="UniProtKB-KW"/>
</dbReference>
<feature type="domain" description="tRNA nucleotidyltransferase/poly(A) polymerase RNA and SrmB- binding" evidence="8">
    <location>
        <begin position="275"/>
        <end position="336"/>
    </location>
</feature>
<dbReference type="InterPro" id="IPR032828">
    <property type="entry name" value="PolyA_RNA-bd"/>
</dbReference>
<evidence type="ECO:0000313" key="9">
    <source>
        <dbReference type="EMBL" id="KAA8897417.1"/>
    </source>
</evidence>
<dbReference type="EMBL" id="VXIS01000199">
    <property type="protein sequence ID" value="KAA8897417.1"/>
    <property type="molecule type" value="Genomic_DNA"/>
</dbReference>
<dbReference type="PANTHER" id="PTHR13734:SF5">
    <property type="entry name" value="CCA TRNA NUCLEOTIDYLTRANSFERASE, MITOCHONDRIAL"/>
    <property type="match status" value="1"/>
</dbReference>
<dbReference type="AlphaFoldDB" id="A0A5J5EN35"/>
<proteinExistence type="inferred from homology"/>
<evidence type="ECO:0000256" key="6">
    <source>
        <dbReference type="SAM" id="MobiDB-lite"/>
    </source>
</evidence>
<keyword evidence="2 5" id="KW-0808">Transferase</keyword>
<dbReference type="InterPro" id="IPR002646">
    <property type="entry name" value="PolA_pol_head_dom"/>
</dbReference>
<dbReference type="GO" id="GO:0052929">
    <property type="term" value="F:ATP:3'-cytidine-cytidine-tRNA adenylyltransferase activity"/>
    <property type="evidence" value="ECO:0007669"/>
    <property type="project" value="TreeGrafter"/>
</dbReference>
<dbReference type="GO" id="GO:0052927">
    <property type="term" value="F:CC tRNA cytidylyltransferase activity"/>
    <property type="evidence" value="ECO:0007669"/>
    <property type="project" value="TreeGrafter"/>
</dbReference>
<evidence type="ECO:0000256" key="1">
    <source>
        <dbReference type="ARBA" id="ARBA00007265"/>
    </source>
</evidence>
<evidence type="ECO:0000259" key="7">
    <source>
        <dbReference type="Pfam" id="PF01743"/>
    </source>
</evidence>
<keyword evidence="3" id="KW-0547">Nucleotide-binding</keyword>
<dbReference type="Pfam" id="PF12627">
    <property type="entry name" value="PolyA_pol_RNAbd"/>
    <property type="match status" value="1"/>
</dbReference>
<sequence length="576" mass="64866">MRKVTSLLRFRRSILSTTSFARMHSQRPALEHPDQPPSKRCCLHTTTPPSSSTMPSSLALPTPPTTTDQRPVISLTPEEEAVRKLLVDVASKIDAGAPEDGEPLTLRFTGGWVRDKLLGEQSHDIDVGINKMTGFAFATRLSQFLMEKQDDYNIPARSIHKIESNPEKSKHLETATTKILGLDIDFVNLRSETYTDDSRIPQMEFGTPVQDALRRDACVNALFYNIHTQEVEDFTGRGLEDMKTHLIRTPLPPFETFNDDPLRVLRLIRFSSRLGFTIVDEAKEAMQHPEIKKALRTKISRERVGIEIEKMLQGRYPYAALSQIYSLTLFDAVFTPPIDNIPALPTANMSSAIAIVQHIISTSDSNRYANLRTLADGKAEQYVAWLLASLSPWKGHIFPGADTRKNIPAAATAAREGLKMMTKIYNTIISSYRNFSRIQDTVQRDTTEQMTRSKAGMFVRKLGADWKSQYLCALVLEATPLWGEGESTPTPEAEKVLDKYSALLARINDQGLEEAHAFKPILNGKELMITLEQQISGPWIMVALDLLMEWQLGNPNEGRERAEEWVRENKEKLLSS</sequence>
<dbReference type="GO" id="GO:0005739">
    <property type="term" value="C:mitochondrion"/>
    <property type="evidence" value="ECO:0007669"/>
    <property type="project" value="UniProtKB-ARBA"/>
</dbReference>
<evidence type="ECO:0000256" key="3">
    <source>
        <dbReference type="ARBA" id="ARBA00022741"/>
    </source>
</evidence>
<feature type="compositionally biased region" description="Low complexity" evidence="6">
    <location>
        <begin position="45"/>
        <end position="60"/>
    </location>
</feature>
<dbReference type="Gene3D" id="1.10.3090.10">
    <property type="entry name" value="cca-adding enzyme, domain 2"/>
    <property type="match status" value="1"/>
</dbReference>
<name>A0A5J5EN35_9PEZI</name>
<keyword evidence="10" id="KW-1185">Reference proteome</keyword>
<dbReference type="CDD" id="cd05398">
    <property type="entry name" value="NT_ClassII-CCAase"/>
    <property type="match status" value="1"/>
</dbReference>
<evidence type="ECO:0000313" key="10">
    <source>
        <dbReference type="Proteomes" id="UP000326924"/>
    </source>
</evidence>
<evidence type="ECO:0008006" key="11">
    <source>
        <dbReference type="Google" id="ProtNLM"/>
    </source>
</evidence>
<accession>A0A5J5EN35</accession>
<evidence type="ECO:0000256" key="2">
    <source>
        <dbReference type="ARBA" id="ARBA00022679"/>
    </source>
</evidence>
<comment type="similarity">
    <text evidence="1 5">Belongs to the tRNA nucleotidyltransferase/poly(A) polymerase family.</text>
</comment>
<dbReference type="FunFam" id="3.30.460.10:FF:000019">
    <property type="entry name" value="tRNA nucleotidyltransferase cca2"/>
    <property type="match status" value="1"/>
</dbReference>
<dbReference type="SUPFAM" id="SSF81301">
    <property type="entry name" value="Nucleotidyltransferase"/>
    <property type="match status" value="1"/>
</dbReference>
<feature type="region of interest" description="Disordered" evidence="6">
    <location>
        <begin position="21"/>
        <end position="70"/>
    </location>
</feature>
<dbReference type="Proteomes" id="UP000326924">
    <property type="component" value="Unassembled WGS sequence"/>
</dbReference>
<comment type="caution">
    <text evidence="9">The sequence shown here is derived from an EMBL/GenBank/DDBJ whole genome shotgun (WGS) entry which is preliminary data.</text>
</comment>
<evidence type="ECO:0000256" key="5">
    <source>
        <dbReference type="RuleBase" id="RU003953"/>
    </source>
</evidence>
<dbReference type="GO" id="GO:0000166">
    <property type="term" value="F:nucleotide binding"/>
    <property type="evidence" value="ECO:0007669"/>
    <property type="project" value="UniProtKB-KW"/>
</dbReference>
<dbReference type="OrthoDB" id="445712at2759"/>
<dbReference type="InterPro" id="IPR043519">
    <property type="entry name" value="NT_sf"/>
</dbReference>
<feature type="domain" description="Poly A polymerase head" evidence="7">
    <location>
        <begin position="106"/>
        <end position="248"/>
    </location>
</feature>
<dbReference type="InParanoid" id="A0A5J5EN35"/>
<keyword evidence="4 5" id="KW-0694">RNA-binding</keyword>
<dbReference type="PANTHER" id="PTHR13734">
    <property type="entry name" value="TRNA-NUCLEOTIDYLTRANSFERASE"/>
    <property type="match status" value="1"/>
</dbReference>
<dbReference type="Gene3D" id="3.30.460.10">
    <property type="entry name" value="Beta Polymerase, domain 2"/>
    <property type="match status" value="1"/>
</dbReference>
<dbReference type="GO" id="GO:0001680">
    <property type="term" value="P:tRNA 3'-terminal CCA addition"/>
    <property type="evidence" value="ECO:0007669"/>
    <property type="project" value="TreeGrafter"/>
</dbReference>
<protein>
    <recommendedName>
        <fullName evidence="11">Poly A polymerase head domain-containing protein</fullName>
    </recommendedName>
</protein>
<dbReference type="SUPFAM" id="SSF81891">
    <property type="entry name" value="Poly A polymerase C-terminal region-like"/>
    <property type="match status" value="1"/>
</dbReference>
<gene>
    <name evidence="9" type="ORF">FN846DRAFT_963724</name>
</gene>
<dbReference type="Pfam" id="PF01743">
    <property type="entry name" value="PolyA_pol"/>
    <property type="match status" value="1"/>
</dbReference>
<reference evidence="9 10" key="1">
    <citation type="submission" date="2019-09" db="EMBL/GenBank/DDBJ databases">
        <title>Draft genome of the ectomycorrhizal ascomycete Sphaerosporella brunnea.</title>
        <authorList>
            <consortium name="DOE Joint Genome Institute"/>
            <person name="Benucci G.M."/>
            <person name="Marozzi G."/>
            <person name="Antonielli L."/>
            <person name="Sanchez S."/>
            <person name="Marco P."/>
            <person name="Wang X."/>
            <person name="Falini L.B."/>
            <person name="Barry K."/>
            <person name="Haridas S."/>
            <person name="Lipzen A."/>
            <person name="Labutti K."/>
            <person name="Grigoriev I.V."/>
            <person name="Murat C."/>
            <person name="Martin F."/>
            <person name="Albertini E."/>
            <person name="Donnini D."/>
            <person name="Bonito G."/>
        </authorList>
    </citation>
    <scope>NUCLEOTIDE SEQUENCE [LARGE SCALE GENOMIC DNA]</scope>
    <source>
        <strain evidence="9 10">Sb_GMNB300</strain>
    </source>
</reference>
<evidence type="ECO:0000259" key="8">
    <source>
        <dbReference type="Pfam" id="PF12627"/>
    </source>
</evidence>
<evidence type="ECO:0000256" key="4">
    <source>
        <dbReference type="ARBA" id="ARBA00022884"/>
    </source>
</evidence>
<organism evidence="9 10">
    <name type="scientific">Sphaerosporella brunnea</name>
    <dbReference type="NCBI Taxonomy" id="1250544"/>
    <lineage>
        <taxon>Eukaryota</taxon>
        <taxon>Fungi</taxon>
        <taxon>Dikarya</taxon>
        <taxon>Ascomycota</taxon>
        <taxon>Pezizomycotina</taxon>
        <taxon>Pezizomycetes</taxon>
        <taxon>Pezizales</taxon>
        <taxon>Pyronemataceae</taxon>
        <taxon>Sphaerosporella</taxon>
    </lineage>
</organism>